<feature type="transmembrane region" description="Helical" evidence="1">
    <location>
        <begin position="206"/>
        <end position="223"/>
    </location>
</feature>
<feature type="transmembrane region" description="Helical" evidence="1">
    <location>
        <begin position="229"/>
        <end position="249"/>
    </location>
</feature>
<keyword evidence="1" id="KW-0472">Membrane</keyword>
<reference evidence="2 3" key="1">
    <citation type="journal article" date="2014" name="Antonie Van Leeuwenhoek">
        <title>Fictibacillus enclensis sp. nov., isolated from marine sediment.</title>
        <authorList>
            <person name="Dastager S.G."/>
            <person name="Mawlankar R."/>
            <person name="Srinivasan K."/>
            <person name="Tang S.K."/>
            <person name="Lee J.C."/>
            <person name="Ramana V.V."/>
            <person name="Shouche Y.S."/>
        </authorList>
    </citation>
    <scope>NUCLEOTIDE SEQUENCE [LARGE SCALE GENOMIC DNA]</scope>
    <source>
        <strain evidence="2 3">NIO-1003</strain>
    </source>
</reference>
<evidence type="ECO:0000313" key="3">
    <source>
        <dbReference type="Proteomes" id="UP000054099"/>
    </source>
</evidence>
<keyword evidence="1" id="KW-0812">Transmembrane</keyword>
<evidence type="ECO:0008006" key="4">
    <source>
        <dbReference type="Google" id="ProtNLM"/>
    </source>
</evidence>
<evidence type="ECO:0000256" key="1">
    <source>
        <dbReference type="SAM" id="Phobius"/>
    </source>
</evidence>
<sequence length="270" mass="30264">MVSQTSIIFMILAIIVSIVVPVITLIYFRRKKAPWKPVLIGILIFILFSQVLEKILHVYVLNTNTQTAELMKNSYLYASYGGLAAGIFEEFGRYIGFYFLLKKYREWKDGIAYGIGHGGIEAILIGAFAAFQNILMANLINSGGFEKLAGAAGQDPNVLMGIKDQLVNTSSYMFLLGGFERIAAFVLQIALSIIVLYAVKSKKPLYLLYAILIHAAVDFVAVLSKGLEWSVWIPEGMLFVIAVLSIFLIRKSRYWFDKRMDYQTQSTGVI</sequence>
<proteinExistence type="predicted"/>
<feature type="transmembrane region" description="Helical" evidence="1">
    <location>
        <begin position="182"/>
        <end position="199"/>
    </location>
</feature>
<dbReference type="PIRSF" id="PIRSF033101">
    <property type="entry name" value="UCP033101"/>
    <property type="match status" value="1"/>
</dbReference>
<feature type="transmembrane region" description="Helical" evidence="1">
    <location>
        <begin position="6"/>
        <end position="28"/>
    </location>
</feature>
<dbReference type="InterPro" id="IPR011397">
    <property type="entry name" value="YhfC"/>
</dbReference>
<comment type="caution">
    <text evidence="2">The sequence shown here is derived from an EMBL/GenBank/DDBJ whole genome shotgun (WGS) entry which is preliminary data.</text>
</comment>
<dbReference type="RefSeq" id="WP_061974673.1">
    <property type="nucleotide sequence ID" value="NZ_FMAV01000004.1"/>
</dbReference>
<feature type="transmembrane region" description="Helical" evidence="1">
    <location>
        <begin position="40"/>
        <end position="60"/>
    </location>
</feature>
<organism evidence="2 3">
    <name type="scientific">Fictibacillus enclensis</name>
    <dbReference type="NCBI Taxonomy" id="1017270"/>
    <lineage>
        <taxon>Bacteria</taxon>
        <taxon>Bacillati</taxon>
        <taxon>Bacillota</taxon>
        <taxon>Bacilli</taxon>
        <taxon>Bacillales</taxon>
        <taxon>Fictibacillaceae</taxon>
        <taxon>Fictibacillus</taxon>
    </lineage>
</organism>
<accession>A0A0V8J255</accession>
<protein>
    <recommendedName>
        <fullName evidence="4">YhfC family intramembrane metalloprotease</fullName>
    </recommendedName>
</protein>
<evidence type="ECO:0000313" key="2">
    <source>
        <dbReference type="EMBL" id="KSU81060.1"/>
    </source>
</evidence>
<keyword evidence="3" id="KW-1185">Reference proteome</keyword>
<dbReference type="Pfam" id="PF10086">
    <property type="entry name" value="YhfC"/>
    <property type="match status" value="1"/>
</dbReference>
<dbReference type="AlphaFoldDB" id="A0A0V8J255"/>
<feature type="transmembrane region" description="Helical" evidence="1">
    <location>
        <begin position="80"/>
        <end position="101"/>
    </location>
</feature>
<dbReference type="Proteomes" id="UP000054099">
    <property type="component" value="Unassembled WGS sequence"/>
</dbReference>
<gene>
    <name evidence="2" type="ORF">AS030_19120</name>
</gene>
<keyword evidence="1" id="KW-1133">Transmembrane helix</keyword>
<name>A0A0V8J255_9BACL</name>
<dbReference type="EMBL" id="LNQN01000006">
    <property type="protein sequence ID" value="KSU81060.1"/>
    <property type="molecule type" value="Genomic_DNA"/>
</dbReference>
<dbReference type="OrthoDB" id="9807167at2"/>